<dbReference type="Proteomes" id="UP000178117">
    <property type="component" value="Unassembled WGS sequence"/>
</dbReference>
<evidence type="ECO:0000313" key="3">
    <source>
        <dbReference type="Proteomes" id="UP000178117"/>
    </source>
</evidence>
<evidence type="ECO:0000259" key="1">
    <source>
        <dbReference type="Pfam" id="PF08241"/>
    </source>
</evidence>
<protein>
    <recommendedName>
        <fullName evidence="1">Methyltransferase type 11 domain-containing protein</fullName>
    </recommendedName>
</protein>
<dbReference type="Pfam" id="PF08241">
    <property type="entry name" value="Methyltransf_11"/>
    <property type="match status" value="1"/>
</dbReference>
<dbReference type="GO" id="GO:0008757">
    <property type="term" value="F:S-adenosylmethionine-dependent methyltransferase activity"/>
    <property type="evidence" value="ECO:0007669"/>
    <property type="project" value="InterPro"/>
</dbReference>
<accession>A0A1F8FYJ8</accession>
<dbReference type="InterPro" id="IPR029063">
    <property type="entry name" value="SAM-dependent_MTases_sf"/>
</dbReference>
<dbReference type="CDD" id="cd02440">
    <property type="entry name" value="AdoMet_MTases"/>
    <property type="match status" value="1"/>
</dbReference>
<dbReference type="SUPFAM" id="SSF53335">
    <property type="entry name" value="S-adenosyl-L-methionine-dependent methyltransferases"/>
    <property type="match status" value="1"/>
</dbReference>
<organism evidence="2 3">
    <name type="scientific">Candidatus Yanofskybacteria bacterium RIFCSPHIGHO2_02_FULL_50_12</name>
    <dbReference type="NCBI Taxonomy" id="1802685"/>
    <lineage>
        <taxon>Bacteria</taxon>
        <taxon>Candidatus Yanofskyibacteriota</taxon>
    </lineage>
</organism>
<dbReference type="Gene3D" id="3.40.50.150">
    <property type="entry name" value="Vaccinia Virus protein VP39"/>
    <property type="match status" value="1"/>
</dbReference>
<feature type="domain" description="Methyltransferase type 11" evidence="1">
    <location>
        <begin position="18"/>
        <end position="69"/>
    </location>
</feature>
<comment type="caution">
    <text evidence="2">The sequence shown here is derived from an EMBL/GenBank/DDBJ whole genome shotgun (WGS) entry which is preliminary data.</text>
</comment>
<sequence>MLAPKVSAYILGDQHDKVVGVVGDFDAIGLPDGSVDFVVDYFSLHHSSDIKKTIGELYRVLKKGGCIVCFDKARPDSYTEKDLEELVDSEYGPADKKRSGVPLDQRFTRRMNGEKEYRLKDWRAAFVEAGFSRFEHAHFAKIVGGNVSKIIKRGISMLPPKLQMVVNRYIPYTEPNHKFLLSRQNKIFFKGLDRFPKEFSLMMAWK</sequence>
<dbReference type="STRING" id="1802685.A3C88_02195"/>
<evidence type="ECO:0000313" key="2">
    <source>
        <dbReference type="EMBL" id="OGN17760.1"/>
    </source>
</evidence>
<dbReference type="InterPro" id="IPR013216">
    <property type="entry name" value="Methyltransf_11"/>
</dbReference>
<name>A0A1F8FYJ8_9BACT</name>
<dbReference type="AlphaFoldDB" id="A0A1F8FYJ8"/>
<gene>
    <name evidence="2" type="ORF">A3C88_02195</name>
</gene>
<dbReference type="EMBL" id="MGJZ01000005">
    <property type="protein sequence ID" value="OGN17760.1"/>
    <property type="molecule type" value="Genomic_DNA"/>
</dbReference>
<reference evidence="2 3" key="1">
    <citation type="journal article" date="2016" name="Nat. Commun.">
        <title>Thousands of microbial genomes shed light on interconnected biogeochemical processes in an aquifer system.</title>
        <authorList>
            <person name="Anantharaman K."/>
            <person name="Brown C.T."/>
            <person name="Hug L.A."/>
            <person name="Sharon I."/>
            <person name="Castelle C.J."/>
            <person name="Probst A.J."/>
            <person name="Thomas B.C."/>
            <person name="Singh A."/>
            <person name="Wilkins M.J."/>
            <person name="Karaoz U."/>
            <person name="Brodie E.L."/>
            <person name="Williams K.H."/>
            <person name="Hubbard S.S."/>
            <person name="Banfield J.F."/>
        </authorList>
    </citation>
    <scope>NUCLEOTIDE SEQUENCE [LARGE SCALE GENOMIC DNA]</scope>
</reference>
<proteinExistence type="predicted"/>